<evidence type="ECO:0000313" key="2">
    <source>
        <dbReference type="EMBL" id="GBP10792.1"/>
    </source>
</evidence>
<protein>
    <submittedName>
        <fullName evidence="2">Probable RNA-directed DNA polymerase from transposon BS</fullName>
    </submittedName>
</protein>
<reference evidence="2 3" key="1">
    <citation type="journal article" date="2019" name="Commun. Biol.">
        <title>The bagworm genome reveals a unique fibroin gene that provides high tensile strength.</title>
        <authorList>
            <person name="Kono N."/>
            <person name="Nakamura H."/>
            <person name="Ohtoshi R."/>
            <person name="Tomita M."/>
            <person name="Numata K."/>
            <person name="Arakawa K."/>
        </authorList>
    </citation>
    <scope>NUCLEOTIDE SEQUENCE [LARGE SCALE GENOMIC DNA]</scope>
</reference>
<keyword evidence="2" id="KW-0695">RNA-directed DNA polymerase</keyword>
<comment type="caution">
    <text evidence="2">The sequence shown here is derived from an EMBL/GenBank/DDBJ whole genome shotgun (WGS) entry which is preliminary data.</text>
</comment>
<gene>
    <name evidence="2" type="primary">RTase</name>
    <name evidence="2" type="ORF">EVAR_73299_1</name>
</gene>
<dbReference type="STRING" id="151549.A0A4C1T8Q0"/>
<evidence type="ECO:0000313" key="3">
    <source>
        <dbReference type="Proteomes" id="UP000299102"/>
    </source>
</evidence>
<accession>A0A4C1T8Q0</accession>
<dbReference type="Pfam" id="PF00078">
    <property type="entry name" value="RVT_1"/>
    <property type="match status" value="1"/>
</dbReference>
<proteinExistence type="predicted"/>
<sequence>MKKARLSKHLFGKGLIIYEQFGFRPNHSYPSKLPLVEYITEGFKTNKKTVAVFSDVFKAFDRVWHADLILILYLLEIPDRLIHTIHDYLTNRHFMFKHVNTHSSRRLIKAAVPQGSMLSPFCTSGTLKIYRDRSQASNSLYSRTIPQCMRVKRFIPSPPGWLDGSKPEG</sequence>
<dbReference type="PANTHER" id="PTHR19446">
    <property type="entry name" value="REVERSE TRANSCRIPTASES"/>
    <property type="match status" value="1"/>
</dbReference>
<dbReference type="Proteomes" id="UP000299102">
    <property type="component" value="Unassembled WGS sequence"/>
</dbReference>
<evidence type="ECO:0000259" key="1">
    <source>
        <dbReference type="Pfam" id="PF00078"/>
    </source>
</evidence>
<dbReference type="InterPro" id="IPR000477">
    <property type="entry name" value="RT_dom"/>
</dbReference>
<dbReference type="AlphaFoldDB" id="A0A4C1T8Q0"/>
<keyword evidence="2" id="KW-0548">Nucleotidyltransferase</keyword>
<organism evidence="2 3">
    <name type="scientific">Eumeta variegata</name>
    <name type="common">Bagworm moth</name>
    <name type="synonym">Eumeta japonica</name>
    <dbReference type="NCBI Taxonomy" id="151549"/>
    <lineage>
        <taxon>Eukaryota</taxon>
        <taxon>Metazoa</taxon>
        <taxon>Ecdysozoa</taxon>
        <taxon>Arthropoda</taxon>
        <taxon>Hexapoda</taxon>
        <taxon>Insecta</taxon>
        <taxon>Pterygota</taxon>
        <taxon>Neoptera</taxon>
        <taxon>Endopterygota</taxon>
        <taxon>Lepidoptera</taxon>
        <taxon>Glossata</taxon>
        <taxon>Ditrysia</taxon>
        <taxon>Tineoidea</taxon>
        <taxon>Psychidae</taxon>
        <taxon>Oiketicinae</taxon>
        <taxon>Eumeta</taxon>
    </lineage>
</organism>
<keyword evidence="2" id="KW-0808">Transferase</keyword>
<dbReference type="EMBL" id="BGZK01009036">
    <property type="protein sequence ID" value="GBP10792.1"/>
    <property type="molecule type" value="Genomic_DNA"/>
</dbReference>
<feature type="domain" description="Reverse transcriptase" evidence="1">
    <location>
        <begin position="4"/>
        <end position="123"/>
    </location>
</feature>
<dbReference type="GO" id="GO:0003964">
    <property type="term" value="F:RNA-directed DNA polymerase activity"/>
    <property type="evidence" value="ECO:0007669"/>
    <property type="project" value="UniProtKB-KW"/>
</dbReference>
<name>A0A4C1T8Q0_EUMVA</name>
<dbReference type="OrthoDB" id="10056483at2759"/>
<keyword evidence="3" id="KW-1185">Reference proteome</keyword>